<name>A0ABQ5GTB0_9ASTR</name>
<evidence type="ECO:0000256" key="1">
    <source>
        <dbReference type="SAM" id="Phobius"/>
    </source>
</evidence>
<dbReference type="EMBL" id="BQNB010018810">
    <property type="protein sequence ID" value="GJT78525.1"/>
    <property type="molecule type" value="Genomic_DNA"/>
</dbReference>
<keyword evidence="3" id="KW-0808">Transferase</keyword>
<keyword evidence="1" id="KW-0812">Transmembrane</keyword>
<keyword evidence="3" id="KW-0548">Nucleotidyltransferase</keyword>
<reference evidence="3" key="1">
    <citation type="journal article" date="2022" name="Int. J. Mol. Sci.">
        <title>Draft Genome of Tanacetum Coccineum: Genomic Comparison of Closely Related Tanacetum-Family Plants.</title>
        <authorList>
            <person name="Yamashiro T."/>
            <person name="Shiraishi A."/>
            <person name="Nakayama K."/>
            <person name="Satake H."/>
        </authorList>
    </citation>
    <scope>NUCLEOTIDE SEQUENCE</scope>
</reference>
<keyword evidence="1" id="KW-0472">Membrane</keyword>
<feature type="domain" description="Reverse transcriptase zinc-binding" evidence="2">
    <location>
        <begin position="184"/>
        <end position="253"/>
    </location>
</feature>
<organism evidence="3 4">
    <name type="scientific">Tanacetum coccineum</name>
    <dbReference type="NCBI Taxonomy" id="301880"/>
    <lineage>
        <taxon>Eukaryota</taxon>
        <taxon>Viridiplantae</taxon>
        <taxon>Streptophyta</taxon>
        <taxon>Embryophyta</taxon>
        <taxon>Tracheophyta</taxon>
        <taxon>Spermatophyta</taxon>
        <taxon>Magnoliopsida</taxon>
        <taxon>eudicotyledons</taxon>
        <taxon>Gunneridae</taxon>
        <taxon>Pentapetalae</taxon>
        <taxon>asterids</taxon>
        <taxon>campanulids</taxon>
        <taxon>Asterales</taxon>
        <taxon>Asteraceae</taxon>
        <taxon>Asteroideae</taxon>
        <taxon>Anthemideae</taxon>
        <taxon>Anthemidinae</taxon>
        <taxon>Tanacetum</taxon>
    </lineage>
</organism>
<dbReference type="Pfam" id="PF13966">
    <property type="entry name" value="zf-RVT"/>
    <property type="match status" value="1"/>
</dbReference>
<dbReference type="GO" id="GO:0003964">
    <property type="term" value="F:RNA-directed DNA polymerase activity"/>
    <property type="evidence" value="ECO:0007669"/>
    <property type="project" value="UniProtKB-KW"/>
</dbReference>
<proteinExistence type="predicted"/>
<reference evidence="3" key="2">
    <citation type="submission" date="2022-01" db="EMBL/GenBank/DDBJ databases">
        <authorList>
            <person name="Yamashiro T."/>
            <person name="Shiraishi A."/>
            <person name="Satake H."/>
            <person name="Nakayama K."/>
        </authorList>
    </citation>
    <scope>NUCLEOTIDE SEQUENCE</scope>
</reference>
<evidence type="ECO:0000259" key="2">
    <source>
        <dbReference type="Pfam" id="PF13966"/>
    </source>
</evidence>
<gene>
    <name evidence="3" type="ORF">Tco_1045250</name>
</gene>
<dbReference type="Proteomes" id="UP001151760">
    <property type="component" value="Unassembled WGS sequence"/>
</dbReference>
<comment type="caution">
    <text evidence="3">The sequence shown here is derived from an EMBL/GenBank/DDBJ whole genome shotgun (WGS) entry which is preliminary data.</text>
</comment>
<protein>
    <submittedName>
        <fullName evidence="3">Reverse transcriptase domain, reverse transcriptase zinc-binding domain protein</fullName>
    </submittedName>
</protein>
<keyword evidence="3" id="KW-0695">RNA-directed DNA polymerase</keyword>
<feature type="transmembrane region" description="Helical" evidence="1">
    <location>
        <begin position="29"/>
        <end position="49"/>
    </location>
</feature>
<sequence>MWDTAYWGFLRVRTTFDILQNIHLLYLEYGVYVSPGYGVLVFMSSWFLVKYDVLLLGEWSRDNVQWIVHLLKCFQKVSGLQINLHKSSLYGVRIPCTHTNSLVFIKRIQKNYILSDKWNNGWVWNWTRSISRGIILGQFNKLLHLLEVVNLLNRPDAWHWDLANSKIFTVKETRLHIDDALLPNHLPETRWCRFIPKKVSIISWIVLRDRLSNRWNLSRKGFDIPSLLCPVCSSFPETNFHIFWSCNVSLAIWKFIFNWVDIHPPSILDLFNWLDDSEETYEPQGITVLDFDDESEEQNEEFTLQSTNTVEWSAFDSYKDKEDVDNHNNSFKDLISPIKEHGKESVPFKVGEGVIEANTTPYLPTLKNQYFH</sequence>
<keyword evidence="1" id="KW-1133">Transmembrane helix</keyword>
<keyword evidence="4" id="KW-1185">Reference proteome</keyword>
<accession>A0ABQ5GTB0</accession>
<evidence type="ECO:0000313" key="3">
    <source>
        <dbReference type="EMBL" id="GJT78525.1"/>
    </source>
</evidence>
<dbReference type="InterPro" id="IPR026960">
    <property type="entry name" value="RVT-Znf"/>
</dbReference>
<evidence type="ECO:0000313" key="4">
    <source>
        <dbReference type="Proteomes" id="UP001151760"/>
    </source>
</evidence>